<feature type="region of interest" description="Disordered" evidence="1">
    <location>
        <begin position="373"/>
        <end position="404"/>
    </location>
</feature>
<evidence type="ECO:0000313" key="3">
    <source>
        <dbReference type="Proteomes" id="UP000800096"/>
    </source>
</evidence>
<dbReference type="AlphaFoldDB" id="A0A6A5R3V2"/>
<reference evidence="2" key="1">
    <citation type="journal article" date="2020" name="Stud. Mycol.">
        <title>101 Dothideomycetes genomes: a test case for predicting lifestyles and emergence of pathogens.</title>
        <authorList>
            <person name="Haridas S."/>
            <person name="Albert R."/>
            <person name="Binder M."/>
            <person name="Bloem J."/>
            <person name="Labutti K."/>
            <person name="Salamov A."/>
            <person name="Andreopoulos B."/>
            <person name="Baker S."/>
            <person name="Barry K."/>
            <person name="Bills G."/>
            <person name="Bluhm B."/>
            <person name="Cannon C."/>
            <person name="Castanera R."/>
            <person name="Culley D."/>
            <person name="Daum C."/>
            <person name="Ezra D."/>
            <person name="Gonzalez J."/>
            <person name="Henrissat B."/>
            <person name="Kuo A."/>
            <person name="Liang C."/>
            <person name="Lipzen A."/>
            <person name="Lutzoni F."/>
            <person name="Magnuson J."/>
            <person name="Mondo S."/>
            <person name="Nolan M."/>
            <person name="Ohm R."/>
            <person name="Pangilinan J."/>
            <person name="Park H.-J."/>
            <person name="Ramirez L."/>
            <person name="Alfaro M."/>
            <person name="Sun H."/>
            <person name="Tritt A."/>
            <person name="Yoshinaga Y."/>
            <person name="Zwiers L.-H."/>
            <person name="Turgeon B."/>
            <person name="Goodwin S."/>
            <person name="Spatafora J."/>
            <person name="Crous P."/>
            <person name="Grigoriev I."/>
        </authorList>
    </citation>
    <scope>NUCLEOTIDE SEQUENCE</scope>
    <source>
        <strain evidence="2">HMLAC05119</strain>
    </source>
</reference>
<keyword evidence="3" id="KW-1185">Reference proteome</keyword>
<feature type="region of interest" description="Disordered" evidence="1">
    <location>
        <begin position="597"/>
        <end position="624"/>
    </location>
</feature>
<sequence length="724" mass="79976">MPLVASLPYVFFSFCSSDSSFSQERTTTHNREHWGTSAMEQAYPSPQSDLDDSALGRFRLSTRSSGFQLDFSRLSHRSLASLNMSDFSCQSRASLEVAPVNNLETVEDQSDLNLTVSENSVFAVQQLNDNNSASAESEKASIVDATTPDFEHRLVQDALIGPAPFTKSHFISSYLLAPFSGPHTVIKIPLGPDLGKYIHVPQNIDAAEIKLAELAIYWLWSGARRHASTEVTKTDDFGPKIPALLLRRQIIGPPEAPFSMTESAYPPFLGPRTIILNTGAHLHGWLLHIPRYLDPQEVAMASKNLRDITDKVSSWGFRHDLDCMHGVKRSEAENDALMDLMEQQDRNMALLKDVIGLEFSAHDEQVPGFEPIWKPQVGRATGPETPKKQTKLPTADQHLRSPHSFSSLRSVADYNVRGRNVARAEILTLHVEIPTSQSVNESPVPTAFSKHRQGVSHENLANTHVTNLLPDSAKLSTLTRYGVVMEQRGELKLEYPLNDPFISGSKHDCRLPVIKQTSPPPSQAPQMVQLSPARLHLPQIAQTSPPRHWNLPLVQPDPKHLIAQDLLLHSSRTHGLPFPCSLLHVVIQSAGLPRSTTESPCIHHGKSRQAQRHDGAGSYRRSGGDLTYPGPSMLKQSAFWAFGGTCAWLGGQEATSKDGLFSKSLSQQFLLEIIDAAVKDLGPMWSLLLSSSNTKHKYPSIVVHQAELNTRTNPSVCPHSSVSY</sequence>
<organism evidence="2 3">
    <name type="scientific">Ampelomyces quisqualis</name>
    <name type="common">Powdery mildew agent</name>
    <dbReference type="NCBI Taxonomy" id="50730"/>
    <lineage>
        <taxon>Eukaryota</taxon>
        <taxon>Fungi</taxon>
        <taxon>Dikarya</taxon>
        <taxon>Ascomycota</taxon>
        <taxon>Pezizomycotina</taxon>
        <taxon>Dothideomycetes</taxon>
        <taxon>Pleosporomycetidae</taxon>
        <taxon>Pleosporales</taxon>
        <taxon>Pleosporineae</taxon>
        <taxon>Phaeosphaeriaceae</taxon>
        <taxon>Ampelomyces</taxon>
    </lineage>
</organism>
<evidence type="ECO:0000256" key="1">
    <source>
        <dbReference type="SAM" id="MobiDB-lite"/>
    </source>
</evidence>
<evidence type="ECO:0000313" key="2">
    <source>
        <dbReference type="EMBL" id="KAF1921858.1"/>
    </source>
</evidence>
<proteinExistence type="predicted"/>
<protein>
    <submittedName>
        <fullName evidence="2">Uncharacterized protein</fullName>
    </submittedName>
</protein>
<gene>
    <name evidence="2" type="ORF">BDU57DRAFT_564015</name>
</gene>
<dbReference type="Proteomes" id="UP000800096">
    <property type="component" value="Unassembled WGS sequence"/>
</dbReference>
<dbReference type="OrthoDB" id="3799389at2759"/>
<dbReference type="EMBL" id="ML979132">
    <property type="protein sequence ID" value="KAF1921858.1"/>
    <property type="molecule type" value="Genomic_DNA"/>
</dbReference>
<accession>A0A6A5R3V2</accession>
<name>A0A6A5R3V2_AMPQU</name>